<dbReference type="InterPro" id="IPR027417">
    <property type="entry name" value="P-loop_NTPase"/>
</dbReference>
<accession>A0A5J5IJJ9</accession>
<reference evidence="2 3" key="1">
    <citation type="submission" date="2019-09" db="EMBL/GenBank/DDBJ databases">
        <title>Draft genome sequence of Ginsengibacter sp. BR5-29.</title>
        <authorList>
            <person name="Im W.-T."/>
        </authorList>
    </citation>
    <scope>NUCLEOTIDE SEQUENCE [LARGE SCALE GENOMIC DNA]</scope>
    <source>
        <strain evidence="2 3">BR5-29</strain>
    </source>
</reference>
<dbReference type="AlphaFoldDB" id="A0A5J5IJJ9"/>
<comment type="caution">
    <text evidence="2">The sequence shown here is derived from an EMBL/GenBank/DDBJ whole genome shotgun (WGS) entry which is preliminary data.</text>
</comment>
<feature type="coiled-coil region" evidence="1">
    <location>
        <begin position="108"/>
        <end position="139"/>
    </location>
</feature>
<name>A0A5J5IJJ9_9BACT</name>
<protein>
    <recommendedName>
        <fullName evidence="4">Protein CR006 P-loop domain-containing protein</fullName>
    </recommendedName>
</protein>
<evidence type="ECO:0008006" key="4">
    <source>
        <dbReference type="Google" id="ProtNLM"/>
    </source>
</evidence>
<organism evidence="2 3">
    <name type="scientific">Ginsengibacter hankyongi</name>
    <dbReference type="NCBI Taxonomy" id="2607284"/>
    <lineage>
        <taxon>Bacteria</taxon>
        <taxon>Pseudomonadati</taxon>
        <taxon>Bacteroidota</taxon>
        <taxon>Chitinophagia</taxon>
        <taxon>Chitinophagales</taxon>
        <taxon>Chitinophagaceae</taxon>
        <taxon>Ginsengibacter</taxon>
    </lineage>
</organism>
<dbReference type="Proteomes" id="UP000326903">
    <property type="component" value="Unassembled WGS sequence"/>
</dbReference>
<evidence type="ECO:0000256" key="1">
    <source>
        <dbReference type="SAM" id="Coils"/>
    </source>
</evidence>
<evidence type="ECO:0000313" key="2">
    <source>
        <dbReference type="EMBL" id="KAA9041235.1"/>
    </source>
</evidence>
<proteinExistence type="predicted"/>
<dbReference type="Gene3D" id="3.40.50.300">
    <property type="entry name" value="P-loop containing nucleotide triphosphate hydrolases"/>
    <property type="match status" value="1"/>
</dbReference>
<keyword evidence="1" id="KW-0175">Coiled coil</keyword>
<dbReference type="CDD" id="cd00267">
    <property type="entry name" value="ABC_ATPase"/>
    <property type="match status" value="1"/>
</dbReference>
<dbReference type="RefSeq" id="WP_150413324.1">
    <property type="nucleotide sequence ID" value="NZ_VYQF01000001.1"/>
</dbReference>
<dbReference type="EMBL" id="VYQF01000001">
    <property type="protein sequence ID" value="KAA9041235.1"/>
    <property type="molecule type" value="Genomic_DNA"/>
</dbReference>
<sequence length="727" mass="83829">MNILEIQLQNCFGIGKLDHKFEFGQLATNSFLIYAPNGTMKTSFAKTLDLIAKNDTKSMPCDKVYNNRATSHNISADGNSIDIASILVVNAEDNNYDSSNKISSFIASKELKKKYDDIYSELETQKSEYIKKLKQISQSTDCETEFINTYSQSPKDTFYELLLTTSKILSPKPATYNFRYNDIFDKKGNVKKFLDKNQKLLSDYVTKYDELLKKSKFFKSSANSFGTYQANELLKSTEDNSYFDAGHKFTLSDNAEIKSTGELKQLLQKEITSIVNDEKLKKSFDQVDKAIGANAEMRSFKSAVEKDNLLLVELDKYDDFRKKVWLNYISALSKETNELSKFYGSKKIELEKIIIEAKKEFVIWEEIIKTFNERFYVPFEIKLVNQEDVVLKEETANLEFDYKDPNDTPVRKDKNSLLSVLSKGEQRAFYILHLLFEVESRVQLNQKTLLILDDIADSFDYKNKYAIIEYIKELHQSTVFKLLILTHNFDFYRTVAKRLRLDRDRRCILMTLRNDAREISLVQGGYLNDIFSHFKNNLAKPKIFVSIIPLVRNLIEYIEGQSSQKYVELTSCLHLKTDTNRLKCSDILSLIHSSFPTTANRSITFGAKPIKDFTFETADAIEQESSLDEILLENKIALSIAIRLKAEEYMLSKIPNSSTLVITANQTSELLTHFKAINSDKNILTVLERVNLMTPENIHVNAFMFEPLIDISIFHLVQLYKKVKLLT</sequence>
<keyword evidence="3" id="KW-1185">Reference proteome</keyword>
<evidence type="ECO:0000313" key="3">
    <source>
        <dbReference type="Proteomes" id="UP000326903"/>
    </source>
</evidence>
<dbReference type="SUPFAM" id="SSF52540">
    <property type="entry name" value="P-loop containing nucleoside triphosphate hydrolases"/>
    <property type="match status" value="1"/>
</dbReference>
<gene>
    <name evidence="2" type="ORF">FW778_04150</name>
</gene>